<dbReference type="InterPro" id="IPR003137">
    <property type="entry name" value="PA_domain"/>
</dbReference>
<keyword evidence="6 9" id="KW-0472">Membrane</keyword>
<gene>
    <name evidence="12" type="ORF">PPENT_87.1.T1220154</name>
</gene>
<dbReference type="Pfam" id="PF02225">
    <property type="entry name" value="PA"/>
    <property type="match status" value="1"/>
</dbReference>
<accession>A0A8S1XG62</accession>
<evidence type="ECO:0000256" key="9">
    <source>
        <dbReference type="SAM" id="Phobius"/>
    </source>
</evidence>
<feature type="domain" description="Vacuolar sorting receptor thioredoxin-like" evidence="11">
    <location>
        <begin position="171"/>
        <end position="357"/>
    </location>
</feature>
<keyword evidence="2 9" id="KW-0812">Transmembrane</keyword>
<evidence type="ECO:0000256" key="7">
    <source>
        <dbReference type="ARBA" id="ARBA00023180"/>
    </source>
</evidence>
<evidence type="ECO:0008006" key="14">
    <source>
        <dbReference type="Google" id="ProtNLM"/>
    </source>
</evidence>
<dbReference type="EMBL" id="CAJJDO010000122">
    <property type="protein sequence ID" value="CAD8199799.1"/>
    <property type="molecule type" value="Genomic_DNA"/>
</dbReference>
<reference evidence="12" key="1">
    <citation type="submission" date="2021-01" db="EMBL/GenBank/DDBJ databases">
        <authorList>
            <consortium name="Genoscope - CEA"/>
            <person name="William W."/>
        </authorList>
    </citation>
    <scope>NUCLEOTIDE SEQUENCE</scope>
</reference>
<keyword evidence="4" id="KW-0677">Repeat</keyword>
<dbReference type="Proteomes" id="UP000689195">
    <property type="component" value="Unassembled WGS sequence"/>
</dbReference>
<dbReference type="GO" id="GO:0016020">
    <property type="term" value="C:membrane"/>
    <property type="evidence" value="ECO:0007669"/>
    <property type="project" value="UniProtKB-SubCell"/>
</dbReference>
<evidence type="ECO:0000259" key="11">
    <source>
        <dbReference type="Pfam" id="PF25011"/>
    </source>
</evidence>
<keyword evidence="3" id="KW-0732">Signal</keyword>
<evidence type="ECO:0000259" key="10">
    <source>
        <dbReference type="Pfam" id="PF02225"/>
    </source>
</evidence>
<dbReference type="AlphaFoldDB" id="A0A8S1XG62"/>
<dbReference type="GO" id="GO:0012505">
    <property type="term" value="C:endomembrane system"/>
    <property type="evidence" value="ECO:0007669"/>
    <property type="project" value="UniProtKB-SubCell"/>
</dbReference>
<evidence type="ECO:0000256" key="5">
    <source>
        <dbReference type="ARBA" id="ARBA00022989"/>
    </source>
</evidence>
<evidence type="ECO:0000256" key="1">
    <source>
        <dbReference type="ARBA" id="ARBA00004479"/>
    </source>
</evidence>
<evidence type="ECO:0000313" key="12">
    <source>
        <dbReference type="EMBL" id="CAD8199799.1"/>
    </source>
</evidence>
<dbReference type="OrthoDB" id="10045365at2759"/>
<evidence type="ECO:0000256" key="8">
    <source>
        <dbReference type="ARBA" id="ARBA00037847"/>
    </source>
</evidence>
<sequence>MLILSLLLIVKADQYFTILSPNTLISEEKLQEIQFKIANFGYVPYGQKISGELEIAIPYNFCEHQNITKNFNNDISNSKILLVQKGYCSNYQKAINAQNFGYVMMVIVDDNSQEFIPGVTNNSEGNLDIQIPTIMIQKTQGDKLKDYLEQINHKTLYIQVLFPDFYQTDKVKYEYWFSSMDQKSYKFLRQFYTFHMQMKDSLEFTPHYTLGRCAQCAKSGFDRRDSLCLSGGRYCAADPDGDGPLDGQDAVREVVRQICIFKEDKIKWWNYVIKYSQQCLGSSISIANLCYQYVLELVKIDQKKIEKCYNDSFSNQNDELHENILLALEYKKHEELQIRVWPLLYINDIKYKGSLTVSGYKSNFDKGDQEIYDTSHFGPFQAICKSFTINSLPDVCQNRMVGYSDQDGDWYEYKQETNTWIVWVVVLTIMGILMICTLYLYKRLFIKKANEEINQQVNINLAQYYAMNEQERNLRN</sequence>
<keyword evidence="7" id="KW-0325">Glycoprotein</keyword>
<keyword evidence="5 9" id="KW-1133">Transmembrane helix</keyword>
<evidence type="ECO:0000256" key="3">
    <source>
        <dbReference type="ARBA" id="ARBA00022729"/>
    </source>
</evidence>
<dbReference type="Pfam" id="PF25011">
    <property type="entry name" value="VSR_TRX"/>
    <property type="match status" value="1"/>
</dbReference>
<evidence type="ECO:0000313" key="13">
    <source>
        <dbReference type="Proteomes" id="UP000689195"/>
    </source>
</evidence>
<comment type="caution">
    <text evidence="12">The sequence shown here is derived from an EMBL/GenBank/DDBJ whole genome shotgun (WGS) entry which is preliminary data.</text>
</comment>
<feature type="domain" description="PA" evidence="10">
    <location>
        <begin position="58"/>
        <end position="144"/>
    </location>
</feature>
<feature type="transmembrane region" description="Helical" evidence="9">
    <location>
        <begin position="420"/>
        <end position="441"/>
    </location>
</feature>
<keyword evidence="13" id="KW-1185">Reference proteome</keyword>
<dbReference type="PANTHER" id="PTHR22702:SF1">
    <property type="entry name" value="PROTEASE-ASSOCIATED DOMAIN-CONTAINING PROTEIN 1"/>
    <property type="match status" value="1"/>
</dbReference>
<proteinExistence type="predicted"/>
<dbReference type="InterPro" id="IPR056858">
    <property type="entry name" value="VSR_TRX"/>
</dbReference>
<protein>
    <recommendedName>
        <fullName evidence="14">PA domain-containing protein</fullName>
    </recommendedName>
</protein>
<comment type="subcellular location">
    <subcellularLocation>
        <location evidence="8">Endomembrane system</location>
        <topology evidence="8">Single-pass membrane protein</topology>
    </subcellularLocation>
    <subcellularLocation>
        <location evidence="1">Membrane</location>
        <topology evidence="1">Single-pass type I membrane protein</topology>
    </subcellularLocation>
</comment>
<organism evidence="12 13">
    <name type="scientific">Paramecium pentaurelia</name>
    <dbReference type="NCBI Taxonomy" id="43138"/>
    <lineage>
        <taxon>Eukaryota</taxon>
        <taxon>Sar</taxon>
        <taxon>Alveolata</taxon>
        <taxon>Ciliophora</taxon>
        <taxon>Intramacronucleata</taxon>
        <taxon>Oligohymenophorea</taxon>
        <taxon>Peniculida</taxon>
        <taxon>Parameciidae</taxon>
        <taxon>Paramecium</taxon>
    </lineage>
</organism>
<evidence type="ECO:0000256" key="6">
    <source>
        <dbReference type="ARBA" id="ARBA00023136"/>
    </source>
</evidence>
<evidence type="ECO:0000256" key="4">
    <source>
        <dbReference type="ARBA" id="ARBA00022737"/>
    </source>
</evidence>
<dbReference type="PANTHER" id="PTHR22702">
    <property type="entry name" value="PROTEASE-ASSOCIATED DOMAIN-CONTAINING PROTEIN"/>
    <property type="match status" value="1"/>
</dbReference>
<evidence type="ECO:0000256" key="2">
    <source>
        <dbReference type="ARBA" id="ARBA00022692"/>
    </source>
</evidence>
<name>A0A8S1XG62_9CILI</name>